<accession>A0A8J5GIB3</accession>
<evidence type="ECO:0000313" key="4">
    <source>
        <dbReference type="Proteomes" id="UP000734854"/>
    </source>
</evidence>
<organism evidence="3 4">
    <name type="scientific">Zingiber officinale</name>
    <name type="common">Ginger</name>
    <name type="synonym">Amomum zingiber</name>
    <dbReference type="NCBI Taxonomy" id="94328"/>
    <lineage>
        <taxon>Eukaryota</taxon>
        <taxon>Viridiplantae</taxon>
        <taxon>Streptophyta</taxon>
        <taxon>Embryophyta</taxon>
        <taxon>Tracheophyta</taxon>
        <taxon>Spermatophyta</taxon>
        <taxon>Magnoliopsida</taxon>
        <taxon>Liliopsida</taxon>
        <taxon>Zingiberales</taxon>
        <taxon>Zingiberaceae</taxon>
        <taxon>Zingiber</taxon>
    </lineage>
</organism>
<evidence type="ECO:0000313" key="3">
    <source>
        <dbReference type="EMBL" id="KAG6506596.1"/>
    </source>
</evidence>
<dbReference type="PROSITE" id="PS50011">
    <property type="entry name" value="PROTEIN_KINASE_DOM"/>
    <property type="match status" value="1"/>
</dbReference>
<feature type="domain" description="Protein kinase" evidence="2">
    <location>
        <begin position="167"/>
        <end position="234"/>
    </location>
</feature>
<feature type="region of interest" description="Disordered" evidence="1">
    <location>
        <begin position="1"/>
        <end position="62"/>
    </location>
</feature>
<dbReference type="AlphaFoldDB" id="A0A8J5GIB3"/>
<gene>
    <name evidence="3" type="ORF">ZIOFF_031920</name>
</gene>
<protein>
    <recommendedName>
        <fullName evidence="2">Protein kinase domain-containing protein</fullName>
    </recommendedName>
</protein>
<evidence type="ECO:0000256" key="1">
    <source>
        <dbReference type="SAM" id="MobiDB-lite"/>
    </source>
</evidence>
<dbReference type="Proteomes" id="UP000734854">
    <property type="component" value="Unassembled WGS sequence"/>
</dbReference>
<dbReference type="EMBL" id="JACMSC010000009">
    <property type="protein sequence ID" value="KAG6506596.1"/>
    <property type="molecule type" value="Genomic_DNA"/>
</dbReference>
<dbReference type="SUPFAM" id="SSF56112">
    <property type="entry name" value="Protein kinase-like (PK-like)"/>
    <property type="match status" value="1"/>
</dbReference>
<keyword evidence="4" id="KW-1185">Reference proteome</keyword>
<proteinExistence type="predicted"/>
<sequence>MRRGRSAAGSRHGPGQPRKQPIEAGEPEPVTQEADSARDPTDVETVSRGQAHPTPHRDQGQPTNQQHLLLAAILLGVVDQQDSSWELRSICVSGGIGFELDMGNCCLSPEVVAREDVKTFPRPHHDHDTHPLANKNHLHQNGGGHSKRMAAVLSGDGRAVGGIEEKYVLDHELSREEFGVTYLCLDHFTGELLACKSISKRKLETAVDVEDVRREVAIMRYLPRNSSIVSLQEA</sequence>
<evidence type="ECO:0000259" key="2">
    <source>
        <dbReference type="PROSITE" id="PS50011"/>
    </source>
</evidence>
<feature type="compositionally biased region" description="Low complexity" evidence="1">
    <location>
        <begin position="1"/>
        <end position="11"/>
    </location>
</feature>
<reference evidence="3 4" key="1">
    <citation type="submission" date="2020-08" db="EMBL/GenBank/DDBJ databases">
        <title>Plant Genome Project.</title>
        <authorList>
            <person name="Zhang R.-G."/>
        </authorList>
    </citation>
    <scope>NUCLEOTIDE SEQUENCE [LARGE SCALE GENOMIC DNA]</scope>
    <source>
        <tissue evidence="3">Rhizome</tissue>
    </source>
</reference>
<comment type="caution">
    <text evidence="3">The sequence shown here is derived from an EMBL/GenBank/DDBJ whole genome shotgun (WGS) entry which is preliminary data.</text>
</comment>
<name>A0A8J5GIB3_ZINOF</name>
<dbReference type="GO" id="GO:0004672">
    <property type="term" value="F:protein kinase activity"/>
    <property type="evidence" value="ECO:0007669"/>
    <property type="project" value="InterPro"/>
</dbReference>
<dbReference type="GO" id="GO:0005524">
    <property type="term" value="F:ATP binding"/>
    <property type="evidence" value="ECO:0007669"/>
    <property type="project" value="InterPro"/>
</dbReference>
<dbReference type="InterPro" id="IPR000719">
    <property type="entry name" value="Prot_kinase_dom"/>
</dbReference>
<dbReference type="Gene3D" id="3.30.200.20">
    <property type="entry name" value="Phosphorylase Kinase, domain 1"/>
    <property type="match status" value="1"/>
</dbReference>
<dbReference type="InterPro" id="IPR011009">
    <property type="entry name" value="Kinase-like_dom_sf"/>
</dbReference>